<proteinExistence type="predicted"/>
<dbReference type="RefSeq" id="WP_376851441.1">
    <property type="nucleotide sequence ID" value="NZ_JBHSMF010000009.1"/>
</dbReference>
<dbReference type="InterPro" id="IPR042252">
    <property type="entry name" value="MtfA_N"/>
</dbReference>
<reference evidence="2" key="1">
    <citation type="journal article" date="2019" name="Int. J. Syst. Evol. Microbiol.">
        <title>The Global Catalogue of Microorganisms (GCM) 10K type strain sequencing project: providing services to taxonomists for standard genome sequencing and annotation.</title>
        <authorList>
            <consortium name="The Broad Institute Genomics Platform"/>
            <consortium name="The Broad Institute Genome Sequencing Center for Infectious Disease"/>
            <person name="Wu L."/>
            <person name="Ma J."/>
        </authorList>
    </citation>
    <scope>NUCLEOTIDE SEQUENCE [LARGE SCALE GENOMIC DNA]</scope>
    <source>
        <strain evidence="2">CCUG 57401</strain>
    </source>
</reference>
<organism evidence="1 2">
    <name type="scientific">Caenimonas terrae</name>
    <dbReference type="NCBI Taxonomy" id="696074"/>
    <lineage>
        <taxon>Bacteria</taxon>
        <taxon>Pseudomonadati</taxon>
        <taxon>Pseudomonadota</taxon>
        <taxon>Betaproteobacteria</taxon>
        <taxon>Burkholderiales</taxon>
        <taxon>Comamonadaceae</taxon>
        <taxon>Caenimonas</taxon>
    </lineage>
</organism>
<sequence length="253" mass="28262">MFGWLQRRASARPIPDALWQQALARYPFLAARPDGERTRLRELASQFLAGKEFHGAQGFVITDDVAVSIAAQAVLPVLHLGLKWYDDFVGIVVHHGQVVARRTATDEAGVVHQWDDVLAGEAMDRGPVMLNWSDVQDAGATAQHGYNLVIHEFAHKIDLRDGRADGCPPLPSPAARRQWSSTMEAEYRAFRERVIVAERFGGEPQWLDAYGATAIDEFFAVACEAYFVNRARFAQEFPALLGLFDPFFGPRPR</sequence>
<dbReference type="SUPFAM" id="SSF55486">
    <property type="entry name" value="Metalloproteases ('zincins'), catalytic domain"/>
    <property type="match status" value="1"/>
</dbReference>
<dbReference type="CDD" id="cd20169">
    <property type="entry name" value="Peptidase_M90_mtfA"/>
    <property type="match status" value="1"/>
</dbReference>
<dbReference type="Proteomes" id="UP001596037">
    <property type="component" value="Unassembled WGS sequence"/>
</dbReference>
<evidence type="ECO:0000313" key="2">
    <source>
        <dbReference type="Proteomes" id="UP001596037"/>
    </source>
</evidence>
<gene>
    <name evidence="1" type="ORF">ACFPOE_16990</name>
</gene>
<dbReference type="EMBL" id="JBHSMF010000009">
    <property type="protein sequence ID" value="MFC5499245.1"/>
    <property type="molecule type" value="Genomic_DNA"/>
</dbReference>
<dbReference type="Gene3D" id="3.40.390.10">
    <property type="entry name" value="Collagenase (Catalytic Domain)"/>
    <property type="match status" value="1"/>
</dbReference>
<dbReference type="PANTHER" id="PTHR30164:SF2">
    <property type="entry name" value="PROTEIN MTFA"/>
    <property type="match status" value="1"/>
</dbReference>
<protein>
    <submittedName>
        <fullName evidence="1">Zinc-dependent peptidase</fullName>
    </submittedName>
</protein>
<dbReference type="Pfam" id="PF06167">
    <property type="entry name" value="Peptidase_M90"/>
    <property type="match status" value="1"/>
</dbReference>
<dbReference type="InterPro" id="IPR024079">
    <property type="entry name" value="MetalloPept_cat_dom_sf"/>
</dbReference>
<dbReference type="InterPro" id="IPR010384">
    <property type="entry name" value="MtfA_fam"/>
</dbReference>
<keyword evidence="2" id="KW-1185">Reference proteome</keyword>
<dbReference type="Gene3D" id="1.10.472.150">
    <property type="entry name" value="Glucose-regulated metallo-peptidase M90, N-terminal domain"/>
    <property type="match status" value="1"/>
</dbReference>
<comment type="caution">
    <text evidence="1">The sequence shown here is derived from an EMBL/GenBank/DDBJ whole genome shotgun (WGS) entry which is preliminary data.</text>
</comment>
<dbReference type="PANTHER" id="PTHR30164">
    <property type="entry name" value="MTFA PEPTIDASE"/>
    <property type="match status" value="1"/>
</dbReference>
<accession>A0ABW0NFD6</accession>
<name>A0ABW0NFD6_9BURK</name>
<evidence type="ECO:0000313" key="1">
    <source>
        <dbReference type="EMBL" id="MFC5499245.1"/>
    </source>
</evidence>